<dbReference type="PANTHER" id="PTHR36111">
    <property type="entry name" value="INNER MEMBRANE PROTEIN-RELATED"/>
    <property type="match status" value="1"/>
</dbReference>
<keyword evidence="1" id="KW-1133">Transmembrane helix</keyword>
<protein>
    <submittedName>
        <fullName evidence="2">Uncharacterized DUF554 membrane protein</fullName>
    </submittedName>
</protein>
<dbReference type="PANTHER" id="PTHR36111:SF2">
    <property type="entry name" value="INNER MEMBRANE PROTEIN"/>
    <property type="match status" value="1"/>
</dbReference>
<reference evidence="2 3" key="1">
    <citation type="submission" date="2020-06" db="EMBL/GenBank/DDBJ databases">
        <title>Interaction of electrochemicaly active bacteria, Geobacter bremensis R4 on different carbon anode.</title>
        <authorList>
            <person name="Meng L."/>
            <person name="Yoshida N."/>
        </authorList>
    </citation>
    <scope>NUCLEOTIDE SEQUENCE [LARGE SCALE GENOMIC DNA]</scope>
    <source>
        <strain evidence="2 3">R4</strain>
    </source>
</reference>
<feature type="transmembrane region" description="Helical" evidence="1">
    <location>
        <begin position="75"/>
        <end position="93"/>
    </location>
</feature>
<evidence type="ECO:0000256" key="1">
    <source>
        <dbReference type="SAM" id="Phobius"/>
    </source>
</evidence>
<dbReference type="Pfam" id="PF04474">
    <property type="entry name" value="DUF554"/>
    <property type="match status" value="1"/>
</dbReference>
<evidence type="ECO:0000313" key="2">
    <source>
        <dbReference type="EMBL" id="BCO11145.1"/>
    </source>
</evidence>
<dbReference type="Proteomes" id="UP000515472">
    <property type="component" value="Chromosome"/>
</dbReference>
<evidence type="ECO:0000313" key="3">
    <source>
        <dbReference type="Proteomes" id="UP000515472"/>
    </source>
</evidence>
<dbReference type="AlphaFoldDB" id="A0A7R7IZY9"/>
<keyword evidence="1" id="KW-0812">Transmembrane</keyword>
<gene>
    <name evidence="2" type="ORF">GEOBRER4_n0277</name>
</gene>
<dbReference type="EMBL" id="AP023213">
    <property type="protein sequence ID" value="BCO11145.1"/>
    <property type="molecule type" value="Genomic_DNA"/>
</dbReference>
<keyword evidence="1" id="KW-0472">Membrane</keyword>
<feature type="transmembrane region" description="Helical" evidence="1">
    <location>
        <begin position="225"/>
        <end position="243"/>
    </location>
</feature>
<accession>A0A7R7IZY9</accession>
<feature type="transmembrane region" description="Helical" evidence="1">
    <location>
        <begin position="156"/>
        <end position="177"/>
    </location>
</feature>
<organism evidence="2 3">
    <name type="scientific">Citrifermentans bremense</name>
    <dbReference type="NCBI Taxonomy" id="60035"/>
    <lineage>
        <taxon>Bacteria</taxon>
        <taxon>Pseudomonadati</taxon>
        <taxon>Thermodesulfobacteriota</taxon>
        <taxon>Desulfuromonadia</taxon>
        <taxon>Geobacterales</taxon>
        <taxon>Geobacteraceae</taxon>
        <taxon>Citrifermentans</taxon>
    </lineage>
</organism>
<feature type="transmembrane region" description="Helical" evidence="1">
    <location>
        <begin position="114"/>
        <end position="136"/>
    </location>
</feature>
<proteinExistence type="predicted"/>
<dbReference type="InterPro" id="IPR007563">
    <property type="entry name" value="DUF554"/>
</dbReference>
<feature type="transmembrane region" description="Helical" evidence="1">
    <location>
        <begin position="14"/>
        <end position="38"/>
    </location>
</feature>
<feature type="transmembrane region" description="Helical" evidence="1">
    <location>
        <begin position="50"/>
        <end position="69"/>
    </location>
</feature>
<keyword evidence="3" id="KW-1185">Reference proteome</keyword>
<name>A0A7R7IZY9_9BACT</name>
<sequence length="245" mass="25159">MKAFLLAFRRPTNYLGAMIMQGTAVNAAAIVIGSVVGLKAGHLIPNRVRGTVMAGVGLAVVLIGCQLALKSREPLIIIGCLIGGGIIGELLRIEERLEALGNWIGDRFQGSGQVAEGFVTASLLFCVGAMAIMGSLQDGLGSTPEILYAKAALDGITSVALASTLGFGVLFSALAVFAYQGAITLSATLAQQLLTPSVVQEMNAVGGLLILAIGLDLLGMKRLPVGNLLPAVFLAPPLVMLFASS</sequence>